<dbReference type="RefSeq" id="WP_015442613.1">
    <property type="nucleotide sequence ID" value="NC_020520.1"/>
</dbReference>
<evidence type="ECO:0000259" key="2">
    <source>
        <dbReference type="Pfam" id="PF08241"/>
    </source>
</evidence>
<organism evidence="3 4">
    <name type="scientific">Ilumatobacter coccineus (strain NBRC 103263 / KCTC 29153 / YM16-304)</name>
    <dbReference type="NCBI Taxonomy" id="1313172"/>
    <lineage>
        <taxon>Bacteria</taxon>
        <taxon>Bacillati</taxon>
        <taxon>Actinomycetota</taxon>
        <taxon>Acidimicrobiia</taxon>
        <taxon>Acidimicrobiales</taxon>
        <taxon>Ilumatobacteraceae</taxon>
        <taxon>Ilumatobacter</taxon>
    </lineage>
</organism>
<dbReference type="CDD" id="cd02440">
    <property type="entry name" value="AdoMet_MTases"/>
    <property type="match status" value="1"/>
</dbReference>
<dbReference type="InterPro" id="IPR029063">
    <property type="entry name" value="SAM-dependent_MTases_sf"/>
</dbReference>
<feature type="domain" description="Methyltransferase type 11" evidence="2">
    <location>
        <begin position="64"/>
        <end position="115"/>
    </location>
</feature>
<dbReference type="InterPro" id="IPR013216">
    <property type="entry name" value="Methyltransf_11"/>
</dbReference>
<evidence type="ECO:0000256" key="1">
    <source>
        <dbReference type="SAM" id="Coils"/>
    </source>
</evidence>
<gene>
    <name evidence="3" type="ORF">YM304_30520</name>
</gene>
<dbReference type="OrthoDB" id="161159at2"/>
<feature type="coiled-coil region" evidence="1">
    <location>
        <begin position="259"/>
        <end position="293"/>
    </location>
</feature>
<dbReference type="KEGG" id="aym:YM304_30520"/>
<dbReference type="Pfam" id="PF08241">
    <property type="entry name" value="Methyltransf_11"/>
    <property type="match status" value="1"/>
</dbReference>
<keyword evidence="4" id="KW-1185">Reference proteome</keyword>
<proteinExistence type="predicted"/>
<accession>A0A6C7EHB6</accession>
<dbReference type="SUPFAM" id="SSF53335">
    <property type="entry name" value="S-adenosyl-L-methionine-dependent methyltransferases"/>
    <property type="match status" value="1"/>
</dbReference>
<dbReference type="EMBL" id="AP012057">
    <property type="protein sequence ID" value="BAN03366.1"/>
    <property type="molecule type" value="Genomic_DNA"/>
</dbReference>
<dbReference type="Proteomes" id="UP000011863">
    <property type="component" value="Chromosome"/>
</dbReference>
<dbReference type="Gene3D" id="3.40.50.150">
    <property type="entry name" value="Vaccinia Virus protein VP39"/>
    <property type="match status" value="1"/>
</dbReference>
<protein>
    <recommendedName>
        <fullName evidence="2">Methyltransferase type 11 domain-containing protein</fullName>
    </recommendedName>
</protein>
<reference evidence="3 4" key="1">
    <citation type="journal article" date="2013" name="Int. J. Syst. Evol. Microbiol.">
        <title>Ilumatobacter nonamiense sp. nov. and Ilumatobacter coccineum sp. nov., isolated from seashore sand.</title>
        <authorList>
            <person name="Matsumoto A."/>
            <person name="Kasai H."/>
            <person name="Matsuo Y."/>
            <person name="Shizuri Y."/>
            <person name="Ichikawa N."/>
            <person name="Fujita N."/>
            <person name="Omura S."/>
            <person name="Takahashi Y."/>
        </authorList>
    </citation>
    <scope>NUCLEOTIDE SEQUENCE [LARGE SCALE GENOMIC DNA]</scope>
    <source>
        <strain evidence="4">NBRC 103263 / KCTC 29153 / YM16-304</strain>
    </source>
</reference>
<name>A0A6C7EHB6_ILUCY</name>
<evidence type="ECO:0000313" key="3">
    <source>
        <dbReference type="EMBL" id="BAN03366.1"/>
    </source>
</evidence>
<dbReference type="GO" id="GO:0008757">
    <property type="term" value="F:S-adenosylmethionine-dependent methyltransferase activity"/>
    <property type="evidence" value="ECO:0007669"/>
    <property type="project" value="InterPro"/>
</dbReference>
<evidence type="ECO:0000313" key="4">
    <source>
        <dbReference type="Proteomes" id="UP000011863"/>
    </source>
</evidence>
<sequence length="325" mass="36127">MHASSHEMMGEFVEVHLADHRGTPLEIIDFGAQMIGAESLSYRSHLDDPAWTYRGVDIVEGRGVDIVLADPYRWAELPSESIDLFVSGQAFEHIEHFWVTIFEVVRVLKPGGITAIIAPSSGHEHRFPVDCWRFYPDGFAALARYAQCEVVESFTDWGNGEWGDTILVLRKPEWSDSERERFDHRAGLQRLMLSDQSITAARITDEWQFQPQSSSAPSSPLASVSAGALTTRLTARRDRRVATDIGIAEHAEQERRHHLAGLEERATGLAHENAQLREQLAAAQQAAESATGSTVAQTYGTVRAKIADLAGDQGRALYKKLRGRP</sequence>
<dbReference type="AlphaFoldDB" id="A0A6C7EHB6"/>
<keyword evidence="1" id="KW-0175">Coiled coil</keyword>